<reference evidence="5" key="1">
    <citation type="submission" date="2021-01" db="EMBL/GenBank/DDBJ databases">
        <authorList>
            <person name="Corre E."/>
            <person name="Pelletier E."/>
            <person name="Niang G."/>
            <person name="Scheremetjew M."/>
            <person name="Finn R."/>
            <person name="Kale V."/>
            <person name="Holt S."/>
            <person name="Cochrane G."/>
            <person name="Meng A."/>
            <person name="Brown T."/>
            <person name="Cohen L."/>
        </authorList>
    </citation>
    <scope>NUCLEOTIDE SEQUENCE</scope>
    <source>
        <strain evidence="5">CCMP 2712</strain>
    </source>
</reference>
<evidence type="ECO:0000313" key="5">
    <source>
        <dbReference type="EMBL" id="CAE2286561.1"/>
    </source>
</evidence>
<organism evidence="5">
    <name type="scientific">Guillardia theta</name>
    <name type="common">Cryptophyte</name>
    <name type="synonym">Cryptomonas phi</name>
    <dbReference type="NCBI Taxonomy" id="55529"/>
    <lineage>
        <taxon>Eukaryota</taxon>
        <taxon>Cryptophyceae</taxon>
        <taxon>Pyrenomonadales</taxon>
        <taxon>Geminigeraceae</taxon>
        <taxon>Guillardia</taxon>
    </lineage>
</organism>
<dbReference type="SUPFAM" id="SSF56219">
    <property type="entry name" value="DNase I-like"/>
    <property type="match status" value="1"/>
</dbReference>
<feature type="domain" description="Endonuclease/exonuclease/phosphatase" evidence="3">
    <location>
        <begin position="184"/>
        <end position="573"/>
    </location>
</feature>
<dbReference type="EMBL" id="HBKN01013101">
    <property type="protein sequence ID" value="CAE2286561.1"/>
    <property type="molecule type" value="Transcribed_RNA"/>
</dbReference>
<dbReference type="PANTHER" id="PTHR12121">
    <property type="entry name" value="CARBON CATABOLITE REPRESSOR PROTEIN 4"/>
    <property type="match status" value="1"/>
</dbReference>
<dbReference type="Pfam" id="PF03372">
    <property type="entry name" value="Exo_endo_phos"/>
    <property type="match status" value="1"/>
</dbReference>
<dbReference type="Gene3D" id="3.60.10.10">
    <property type="entry name" value="Endonuclease/exonuclease/phosphatase"/>
    <property type="match status" value="1"/>
</dbReference>
<dbReference type="InterPro" id="IPR005135">
    <property type="entry name" value="Endo/exonuclease/phosphatase"/>
</dbReference>
<feature type="signal peptide" evidence="2">
    <location>
        <begin position="1"/>
        <end position="16"/>
    </location>
</feature>
<feature type="region of interest" description="Disordered" evidence="1">
    <location>
        <begin position="446"/>
        <end position="479"/>
    </location>
</feature>
<evidence type="ECO:0000313" key="4">
    <source>
        <dbReference type="EMBL" id="CAE2286557.1"/>
    </source>
</evidence>
<evidence type="ECO:0000259" key="3">
    <source>
        <dbReference type="Pfam" id="PF03372"/>
    </source>
</evidence>
<proteinExistence type="predicted"/>
<name>A0A6U5YHS5_GUITH</name>
<dbReference type="InterPro" id="IPR050410">
    <property type="entry name" value="CCR4/nocturin_mRNA_transcr"/>
</dbReference>
<protein>
    <recommendedName>
        <fullName evidence="3">Endonuclease/exonuclease/phosphatase domain-containing protein</fullName>
    </recommendedName>
</protein>
<gene>
    <name evidence="4" type="ORF">GTHE00462_LOCUS10225</name>
    <name evidence="5" type="ORF">GTHE00462_LOCUS10226</name>
</gene>
<evidence type="ECO:0000256" key="2">
    <source>
        <dbReference type="SAM" id="SignalP"/>
    </source>
</evidence>
<keyword evidence="2" id="KW-0732">Signal</keyword>
<dbReference type="AlphaFoldDB" id="A0A6U5YHS5"/>
<dbReference type="PANTHER" id="PTHR12121:SF100">
    <property type="entry name" value="POLY(A)-SPECIFIC RIBONUCLEASE"/>
    <property type="match status" value="1"/>
</dbReference>
<dbReference type="InterPro" id="IPR036691">
    <property type="entry name" value="Endo/exonu/phosph_ase_sf"/>
</dbReference>
<feature type="chain" id="PRO_5035585907" description="Endonuclease/exonuclease/phosphatase domain-containing protein" evidence="2">
    <location>
        <begin position="17"/>
        <end position="584"/>
    </location>
</feature>
<accession>A0A6U5YHS5</accession>
<sequence length="584" mass="65184">MRRFLLFCMLLLVAKARPADHLEQGQKPLPFKPSAPSHTHHNSTIRVPPRPPSSSSSERTKFFPRPPSPRLRTPYPFHRNIGRHSPQSPSTLAPPSAERAGNVTLREAGKRAEGADQPSSSDPRPVLSSPPPAVISAVPPAVEIREDSSVSPSSPSSRKFVGVDGSKQDDSTSTSGNGQHLRVLTYNVLGEYHGLRPLHDYCPRDLRIWSGDNGRAERIVQELFSYLPDIICLQEVTPRMFERDFVPALEGYEGMHVTMSQSLASMREKGQTVEHIAADMGVALDDIGLCTFVLKKSFQVVSFQSVALSEIMQPDKPSGKLRDKLLSLQNAVQLMLIRRIDSSRLILVANTQLFWHPGFPHVKALQAELVCRAITRFRDRHQLGERVPVVLCGDFNSVPEMQIQFLPTRQREYLLSSRSQGANGTLDAHNRSAVVQLLRSGKLATDHPEHPDTFGRGWEAKGKPFSEMSKEEKKQMRDLKKSSYRSPSWSYGQLHTGLLLQDTYEHMLGRPAPLTTCTREFSGAIDYIWHSPQVVPCAVLELPYDVSSMSNVPNRSEQTLFPPIPNQDFPSDHLALAADFELVP</sequence>
<dbReference type="GO" id="GO:0000175">
    <property type="term" value="F:3'-5'-RNA exonuclease activity"/>
    <property type="evidence" value="ECO:0007669"/>
    <property type="project" value="TreeGrafter"/>
</dbReference>
<feature type="region of interest" description="Disordered" evidence="1">
    <location>
        <begin position="24"/>
        <end position="178"/>
    </location>
</feature>
<evidence type="ECO:0000256" key="1">
    <source>
        <dbReference type="SAM" id="MobiDB-lite"/>
    </source>
</evidence>
<dbReference type="EMBL" id="HBKN01013100">
    <property type="protein sequence ID" value="CAE2286557.1"/>
    <property type="molecule type" value="Transcribed_RNA"/>
</dbReference>